<dbReference type="EMBL" id="CM035412">
    <property type="protein sequence ID" value="KAH7433882.1"/>
    <property type="molecule type" value="Genomic_DNA"/>
</dbReference>
<feature type="chain" id="PRO_5036275946" evidence="2">
    <location>
        <begin position="31"/>
        <end position="764"/>
    </location>
</feature>
<feature type="transmembrane region" description="Helical" evidence="1">
    <location>
        <begin position="588"/>
        <end position="606"/>
    </location>
</feature>
<dbReference type="EMBL" id="CM035412">
    <property type="protein sequence ID" value="KAH7433881.1"/>
    <property type="molecule type" value="Genomic_DNA"/>
</dbReference>
<dbReference type="SUPFAM" id="SSF50978">
    <property type="entry name" value="WD40 repeat-like"/>
    <property type="match status" value="1"/>
</dbReference>
<sequence length="764" mass="84614">MAYFLSVFSKFGFLLAILIYFMDSWTPIEAGVLPDDDFQQAKCNGVDMFPEKSFLSQTNGVSAPETLYTEVKDDVNMQRCLEEMKRLIDKQSDQLLQLNILTERLMQLMEKLEKGGLQALESPHVEEERTLFSTLKESVGGRSYKGIEMLDIATMGSFQSSNGDFEGSKLTEAGEAMPSQSNGARVPGKRLEHVYAGGVTIARYKPAWSQHFQFLSAIKVDGEVTCLHVLPHEGEEGLNKYVAIGSNNGRVYIFLAHGDLLIDFQTASHLPITAMLSFPLRRNETTFVTGHSDGTVLVHRLWEMKHSSTSHGDDWHTLYMEHVKALVSPRSHVIIADQEPAEQTTRENAISILEVYRIGRFRYILVSDSEGNIEVFRDNGTFYGASKALSQPLAFLRSSNSQRLLFLTQEGAATLDLRSLVVQSAPCEGLDGAKVLAYAFDATGRSKAYGFTEEGQMIYVVLSGDSIHFECHVRSKRKLEVGHNLVAQSIKGYLLVVTSTQVLLYNTSLQSDHGHSRVSIGGPRLLFASSIDEISLSFSSRPIQSNVNPVIACNRERLIVLGFRDGYVGIYKSNLPVRRPGRFNSGSWSNPLIIIILMLVGGWHFFGKRREASVPINESDILAVSQSNMRVGMDEHINALADSRRYSTPAKAFPAAAAAAASGYGSGSSKYRTSLADESFRTGGEAKFRGITSPEAMFRSSSVEQYLQRDIAQSKMKGSKIEASFQNPLADSSSYLNRELDLKTIRASSSLQSRMKGLHEPNSF</sequence>
<reference evidence="3" key="1">
    <citation type="submission" date="2021-08" db="EMBL/GenBank/DDBJ databases">
        <title>WGS assembly of Ceratopteris richardii.</title>
        <authorList>
            <person name="Marchant D.B."/>
            <person name="Chen G."/>
            <person name="Jenkins J."/>
            <person name="Shu S."/>
            <person name="Leebens-Mack J."/>
            <person name="Grimwood J."/>
            <person name="Schmutz J."/>
            <person name="Soltis P."/>
            <person name="Soltis D."/>
            <person name="Chen Z.-H."/>
        </authorList>
    </citation>
    <scope>NUCLEOTIDE SEQUENCE</scope>
    <source>
        <strain evidence="3">Whitten #5841</strain>
        <tissue evidence="3">Leaf</tissue>
    </source>
</reference>
<keyword evidence="1" id="KW-0472">Membrane</keyword>
<dbReference type="PANTHER" id="PTHR35464:SF1">
    <property type="entry name" value="OS06G0115200 PROTEIN"/>
    <property type="match status" value="1"/>
</dbReference>
<name>A0A8T2UHC7_CERRI</name>
<keyword evidence="1" id="KW-0812">Transmembrane</keyword>
<feature type="signal peptide" evidence="2">
    <location>
        <begin position="1"/>
        <end position="30"/>
    </location>
</feature>
<dbReference type="Proteomes" id="UP000825935">
    <property type="component" value="Chromosome 7"/>
</dbReference>
<dbReference type="InterPro" id="IPR045288">
    <property type="entry name" value="At1g75140-like"/>
</dbReference>
<keyword evidence="2" id="KW-0732">Signal</keyword>
<dbReference type="PANTHER" id="PTHR35464">
    <property type="entry name" value="OS06G0115200 PROTEIN"/>
    <property type="match status" value="1"/>
</dbReference>
<evidence type="ECO:0000313" key="4">
    <source>
        <dbReference type="Proteomes" id="UP000825935"/>
    </source>
</evidence>
<dbReference type="EMBL" id="CM035412">
    <property type="protein sequence ID" value="KAH7433883.1"/>
    <property type="molecule type" value="Genomic_DNA"/>
</dbReference>
<dbReference type="EMBL" id="CM035412">
    <property type="protein sequence ID" value="KAH7433880.1"/>
    <property type="molecule type" value="Genomic_DNA"/>
</dbReference>
<dbReference type="InterPro" id="IPR036322">
    <property type="entry name" value="WD40_repeat_dom_sf"/>
</dbReference>
<dbReference type="InterPro" id="IPR015943">
    <property type="entry name" value="WD40/YVTN_repeat-like_dom_sf"/>
</dbReference>
<dbReference type="OrthoDB" id="2018951at2759"/>
<dbReference type="OMA" id="FFFLICH"/>
<gene>
    <name evidence="3" type="ORF">KP509_07G090900</name>
</gene>
<keyword evidence="1" id="KW-1133">Transmembrane helix</keyword>
<dbReference type="AlphaFoldDB" id="A0A8T2UHC7"/>
<dbReference type="Gene3D" id="2.130.10.10">
    <property type="entry name" value="YVTN repeat-like/Quinoprotein amine dehydrogenase"/>
    <property type="match status" value="1"/>
</dbReference>
<protein>
    <submittedName>
        <fullName evidence="3">Uncharacterized protein</fullName>
    </submittedName>
</protein>
<evidence type="ECO:0000256" key="1">
    <source>
        <dbReference type="SAM" id="Phobius"/>
    </source>
</evidence>
<organism evidence="3 4">
    <name type="scientific">Ceratopteris richardii</name>
    <name type="common">Triangle waterfern</name>
    <dbReference type="NCBI Taxonomy" id="49495"/>
    <lineage>
        <taxon>Eukaryota</taxon>
        <taxon>Viridiplantae</taxon>
        <taxon>Streptophyta</taxon>
        <taxon>Embryophyta</taxon>
        <taxon>Tracheophyta</taxon>
        <taxon>Polypodiopsida</taxon>
        <taxon>Polypodiidae</taxon>
        <taxon>Polypodiales</taxon>
        <taxon>Pteridineae</taxon>
        <taxon>Pteridaceae</taxon>
        <taxon>Parkerioideae</taxon>
        <taxon>Ceratopteris</taxon>
    </lineage>
</organism>
<comment type="caution">
    <text evidence="3">The sequence shown here is derived from an EMBL/GenBank/DDBJ whole genome shotgun (WGS) entry which is preliminary data.</text>
</comment>
<evidence type="ECO:0000313" key="3">
    <source>
        <dbReference type="EMBL" id="KAH7433880.1"/>
    </source>
</evidence>
<evidence type="ECO:0000256" key="2">
    <source>
        <dbReference type="SAM" id="SignalP"/>
    </source>
</evidence>
<accession>A0A8T2UHC7</accession>
<proteinExistence type="predicted"/>
<keyword evidence="4" id="KW-1185">Reference proteome</keyword>